<dbReference type="PROSITE" id="PS50089">
    <property type="entry name" value="ZF_RING_2"/>
    <property type="match status" value="1"/>
</dbReference>
<keyword evidence="4" id="KW-1185">Reference proteome</keyword>
<dbReference type="GO" id="GO:0061630">
    <property type="term" value="F:ubiquitin protein ligase activity"/>
    <property type="evidence" value="ECO:0007669"/>
    <property type="project" value="TreeGrafter"/>
</dbReference>
<organism evidence="3 4">
    <name type="scientific">Stylonychia lemnae</name>
    <name type="common">Ciliate</name>
    <dbReference type="NCBI Taxonomy" id="5949"/>
    <lineage>
        <taxon>Eukaryota</taxon>
        <taxon>Sar</taxon>
        <taxon>Alveolata</taxon>
        <taxon>Ciliophora</taxon>
        <taxon>Intramacronucleata</taxon>
        <taxon>Spirotrichea</taxon>
        <taxon>Stichotrichia</taxon>
        <taxon>Sporadotrichida</taxon>
        <taxon>Oxytrichidae</taxon>
        <taxon>Stylonychinae</taxon>
        <taxon>Stylonychia</taxon>
    </lineage>
</organism>
<feature type="domain" description="RING-type" evidence="2">
    <location>
        <begin position="363"/>
        <end position="414"/>
    </location>
</feature>
<evidence type="ECO:0000313" key="3">
    <source>
        <dbReference type="EMBL" id="CDW90946.1"/>
    </source>
</evidence>
<evidence type="ECO:0000259" key="2">
    <source>
        <dbReference type="PROSITE" id="PS50089"/>
    </source>
</evidence>
<dbReference type="PANTHER" id="PTHR45943:SF2">
    <property type="entry name" value="RING-TYPE DOMAIN-CONTAINING PROTEIN"/>
    <property type="match status" value="1"/>
</dbReference>
<sequence length="644" mass="74485">MYIIDEKELIYPFSCICGQSLQTVEKLVLHNLNCEIMNMTYMELFLAWEKFTQNLTDLEQLMNMHSLAQMFQEAISIQIKTLTHDDEIHLNKVPLNLCNILSFKVTDNIVNPEEEVKFQNNGLELHQKQNGQQNYDLAQFQINQDDYQLQRIEELDQYETCQYCLNHISPMEMEEEETMMLQSTDCFHMLHKDCFSLLAFEQVNLQSINQCIVLFACHNRCNAQIVRKILLREKSGILSAVHMSKYRVRCGQCQKNFCSQCQSEPYHQGKTCDQYKEYKESRKCRYCNEKLTQPPPSMLPAFKEVCRSQVCIELMGKTCEKVLECGHPCCGFKDEEKCMPCLNEECVKKDESLTFSLNAESYCEICYTEGLGAGPCVQLECKHIYHLECLHNKIKQRWGNKRITFAFMECPKCNKHIKAENCQIIEQELEDCRKIYGMVCQKSVERAKFEGLDKDPRLQKAGDPYFNNIQSLALNKLSFYQCFKCKSPYYGGRYECGEGEEQKENGNAGPQREPKPEDYICSSCSALKLGAGVTDCKKHGKDYIEFKCRYCCTVALWFCFGTTHFCEPCHQVANDSRKKECPGLDQCPLGVEHPKTGTEFALGCGLCRNNAEFEPIQAQPKKPSKINNIKKAFGNMRQMAVRRK</sequence>
<dbReference type="OMA" id="HISPMEM"/>
<keyword evidence="1" id="KW-0863">Zinc-finger</keyword>
<keyword evidence="1" id="KW-0479">Metal-binding</keyword>
<protein>
    <submittedName>
        <fullName evidence="3">E3 ubiquitin-protein ligase</fullName>
    </submittedName>
</protein>
<dbReference type="InterPro" id="IPR001841">
    <property type="entry name" value="Znf_RING"/>
</dbReference>
<dbReference type="AlphaFoldDB" id="A0A078B9S5"/>
<gene>
    <name evidence="3" type="primary">Contig18397.g19539</name>
    <name evidence="3" type="ORF">STYLEM_20094</name>
</gene>
<dbReference type="GO" id="GO:0005886">
    <property type="term" value="C:plasma membrane"/>
    <property type="evidence" value="ECO:0007669"/>
    <property type="project" value="TreeGrafter"/>
</dbReference>
<evidence type="ECO:0000256" key="1">
    <source>
        <dbReference type="PROSITE-ProRule" id="PRU00175"/>
    </source>
</evidence>
<name>A0A078B9S5_STYLE</name>
<dbReference type="GO" id="GO:0005634">
    <property type="term" value="C:nucleus"/>
    <property type="evidence" value="ECO:0007669"/>
    <property type="project" value="TreeGrafter"/>
</dbReference>
<reference evidence="3 4" key="1">
    <citation type="submission" date="2014-06" db="EMBL/GenBank/DDBJ databases">
        <authorList>
            <person name="Swart Estienne"/>
        </authorList>
    </citation>
    <scope>NUCLEOTIDE SEQUENCE [LARGE SCALE GENOMIC DNA]</scope>
    <source>
        <strain evidence="3 4">130c</strain>
    </source>
</reference>
<dbReference type="EMBL" id="CCKQ01018939">
    <property type="protein sequence ID" value="CDW90946.1"/>
    <property type="molecule type" value="Genomic_DNA"/>
</dbReference>
<dbReference type="OrthoDB" id="6050183at2759"/>
<evidence type="ECO:0000313" key="4">
    <source>
        <dbReference type="Proteomes" id="UP000039865"/>
    </source>
</evidence>
<dbReference type="Gene3D" id="3.30.40.10">
    <property type="entry name" value="Zinc/RING finger domain, C3HC4 (zinc finger)"/>
    <property type="match status" value="1"/>
</dbReference>
<proteinExistence type="predicted"/>
<dbReference type="Proteomes" id="UP000039865">
    <property type="component" value="Unassembled WGS sequence"/>
</dbReference>
<dbReference type="SUPFAM" id="SSF57850">
    <property type="entry name" value="RING/U-box"/>
    <property type="match status" value="1"/>
</dbReference>
<dbReference type="InParanoid" id="A0A078B9S5"/>
<keyword evidence="1" id="KW-0862">Zinc</keyword>
<dbReference type="PANTHER" id="PTHR45943">
    <property type="entry name" value="E3 UBIQUITIN-PROTEIN LIGASE MYCBP2"/>
    <property type="match status" value="1"/>
</dbReference>
<dbReference type="GO" id="GO:0008270">
    <property type="term" value="F:zinc ion binding"/>
    <property type="evidence" value="ECO:0007669"/>
    <property type="project" value="UniProtKB-KW"/>
</dbReference>
<dbReference type="InterPro" id="IPR013083">
    <property type="entry name" value="Znf_RING/FYVE/PHD"/>
</dbReference>
<accession>A0A078B9S5</accession>
<dbReference type="SMART" id="SM00184">
    <property type="entry name" value="RING"/>
    <property type="match status" value="2"/>
</dbReference>